<protein>
    <submittedName>
        <fullName evidence="3">InaF motif containing 2</fullName>
    </submittedName>
</protein>
<keyword evidence="2" id="KW-0472">Membrane</keyword>
<keyword evidence="2" id="KW-0812">Transmembrane</keyword>
<reference evidence="3" key="2">
    <citation type="submission" date="2025-08" db="UniProtKB">
        <authorList>
            <consortium name="Ensembl"/>
        </authorList>
    </citation>
    <scope>IDENTIFICATION</scope>
</reference>
<dbReference type="EMBL" id="AYCK01016211">
    <property type="status" value="NOT_ANNOTATED_CDS"/>
    <property type="molecule type" value="Genomic_DNA"/>
</dbReference>
<reference evidence="4" key="1">
    <citation type="submission" date="2013-10" db="EMBL/GenBank/DDBJ databases">
        <authorList>
            <person name="Schartl M."/>
            <person name="Warren W."/>
        </authorList>
    </citation>
    <scope>NUCLEOTIDE SEQUENCE [LARGE SCALE GENOMIC DNA]</scope>
    <source>
        <strain evidence="4">female</strain>
    </source>
</reference>
<evidence type="ECO:0000256" key="1">
    <source>
        <dbReference type="SAM" id="MobiDB-lite"/>
    </source>
</evidence>
<dbReference type="PANTHER" id="PTHR34929">
    <property type="entry name" value="ZGC:153157"/>
    <property type="match status" value="1"/>
</dbReference>
<dbReference type="Ensembl" id="ENSPFOT00000021022.2">
    <property type="protein sequence ID" value="ENSPFOP00000020994.2"/>
    <property type="gene ID" value="ENSPFOG00000020872.2"/>
</dbReference>
<keyword evidence="4" id="KW-1185">Reference proteome</keyword>
<dbReference type="eggNOG" id="ENOG502S8DZ">
    <property type="taxonomic scope" value="Eukaryota"/>
</dbReference>
<name>A0A087YSJ1_POEFO</name>
<proteinExistence type="predicted"/>
<accession>A0A087YSJ1</accession>
<organism evidence="3 4">
    <name type="scientific">Poecilia formosa</name>
    <name type="common">Amazon molly</name>
    <name type="synonym">Limia formosa</name>
    <dbReference type="NCBI Taxonomy" id="48698"/>
    <lineage>
        <taxon>Eukaryota</taxon>
        <taxon>Metazoa</taxon>
        <taxon>Chordata</taxon>
        <taxon>Craniata</taxon>
        <taxon>Vertebrata</taxon>
        <taxon>Euteleostomi</taxon>
        <taxon>Actinopterygii</taxon>
        <taxon>Neopterygii</taxon>
        <taxon>Teleostei</taxon>
        <taxon>Neoteleostei</taxon>
        <taxon>Acanthomorphata</taxon>
        <taxon>Ovalentaria</taxon>
        <taxon>Atherinomorphae</taxon>
        <taxon>Cyprinodontiformes</taxon>
        <taxon>Poeciliidae</taxon>
        <taxon>Poeciliinae</taxon>
        <taxon>Poecilia</taxon>
    </lineage>
</organism>
<sequence>MREKKSWTAGFGPAGRRKQATYTGEKKAQLLARANRKWVRLATVLGYVLAVSLAAVILAVYYGFFWRPTPGSGPPGP</sequence>
<evidence type="ECO:0000313" key="4">
    <source>
        <dbReference type="Proteomes" id="UP000028760"/>
    </source>
</evidence>
<dbReference type="AlphaFoldDB" id="A0A087YSJ1"/>
<dbReference type="Pfam" id="PF15018">
    <property type="entry name" value="InaF-motif"/>
    <property type="match status" value="1"/>
</dbReference>
<keyword evidence="2" id="KW-1133">Transmembrane helix</keyword>
<dbReference type="InterPro" id="IPR029162">
    <property type="entry name" value="InaF-motif"/>
</dbReference>
<feature type="transmembrane region" description="Helical" evidence="2">
    <location>
        <begin position="41"/>
        <end position="64"/>
    </location>
</feature>
<evidence type="ECO:0000256" key="2">
    <source>
        <dbReference type="SAM" id="Phobius"/>
    </source>
</evidence>
<dbReference type="Proteomes" id="UP000028760">
    <property type="component" value="Unassembled WGS sequence"/>
</dbReference>
<dbReference type="OMA" id="TPFMIEL"/>
<evidence type="ECO:0000313" key="3">
    <source>
        <dbReference type="Ensembl" id="ENSPFOP00000020994.2"/>
    </source>
</evidence>
<dbReference type="GeneTree" id="ENSGT00390000005766"/>
<reference evidence="3" key="3">
    <citation type="submission" date="2025-09" db="UniProtKB">
        <authorList>
            <consortium name="Ensembl"/>
        </authorList>
    </citation>
    <scope>IDENTIFICATION</scope>
</reference>
<feature type="region of interest" description="Disordered" evidence="1">
    <location>
        <begin position="1"/>
        <end position="21"/>
    </location>
</feature>
<dbReference type="PANTHER" id="PTHR34929:SF1">
    <property type="entry name" value="INAF MOTIF CONTAINING 2"/>
    <property type="match status" value="1"/>
</dbReference>